<keyword evidence="3" id="KW-1185">Reference proteome</keyword>
<name>A0A853H410_9BURK</name>
<dbReference type="OrthoDB" id="5459344at2"/>
<evidence type="ECO:0000313" key="3">
    <source>
        <dbReference type="Proteomes" id="UP000554144"/>
    </source>
</evidence>
<feature type="region of interest" description="Disordered" evidence="1">
    <location>
        <begin position="87"/>
        <end position="117"/>
    </location>
</feature>
<dbReference type="CDD" id="cd07178">
    <property type="entry name" value="terB_like_YebE"/>
    <property type="match status" value="1"/>
</dbReference>
<dbReference type="Pfam" id="PF04391">
    <property type="entry name" value="DUF533"/>
    <property type="match status" value="1"/>
</dbReference>
<organism evidence="2 3">
    <name type="scientific">Pollutimonas harenae</name>
    <dbReference type="NCBI Taxonomy" id="657015"/>
    <lineage>
        <taxon>Bacteria</taxon>
        <taxon>Pseudomonadati</taxon>
        <taxon>Pseudomonadota</taxon>
        <taxon>Betaproteobacteria</taxon>
        <taxon>Burkholderiales</taxon>
        <taxon>Alcaligenaceae</taxon>
        <taxon>Pollutimonas</taxon>
    </lineage>
</organism>
<gene>
    <name evidence="2" type="ORF">H0A62_13585</name>
</gene>
<evidence type="ECO:0000256" key="1">
    <source>
        <dbReference type="SAM" id="MobiDB-lite"/>
    </source>
</evidence>
<accession>A0A853H410</accession>
<feature type="compositionally biased region" description="Polar residues" evidence="1">
    <location>
        <begin position="87"/>
        <end position="98"/>
    </location>
</feature>
<dbReference type="AlphaFoldDB" id="A0A853H410"/>
<dbReference type="Proteomes" id="UP000554144">
    <property type="component" value="Unassembled WGS sequence"/>
</dbReference>
<dbReference type="InterPro" id="IPR029024">
    <property type="entry name" value="TerB-like"/>
</dbReference>
<dbReference type="InterPro" id="IPR007486">
    <property type="entry name" value="YebE"/>
</dbReference>
<dbReference type="EMBL" id="JACCEV010000003">
    <property type="protein sequence ID" value="NYT86639.1"/>
    <property type="molecule type" value="Genomic_DNA"/>
</dbReference>
<dbReference type="SUPFAM" id="SSF158682">
    <property type="entry name" value="TerB-like"/>
    <property type="match status" value="1"/>
</dbReference>
<evidence type="ECO:0000313" key="2">
    <source>
        <dbReference type="EMBL" id="NYT86639.1"/>
    </source>
</evidence>
<reference evidence="2 3" key="1">
    <citation type="submission" date="2020-07" db="EMBL/GenBank/DDBJ databases">
        <title>Taxonomic revisions and descriptions of new bacterial species based on genomic comparisons in the high-G+C-content subgroup of the family Alcaligenaceae.</title>
        <authorList>
            <person name="Szabo A."/>
            <person name="Felfoldi T."/>
        </authorList>
    </citation>
    <scope>NUCLEOTIDE SEQUENCE [LARGE SCALE GENOMIC DNA]</scope>
    <source>
        <strain evidence="2 3">DSM 25667</strain>
    </source>
</reference>
<sequence length="239" mass="24640">MSIQQLLQQVLQSGQSLAQDAGSRVNQAAPGVTSKLGGFGGGALAGGALGLLLGNKKFRKMGGKFAAYGGAAALGALALKTYQDWQQSSANGNTSPAQTHGAEQAPRSTQATLAAPTVPDSALEAQSRIILAAMISAAKADGHIGAEEQQLLDEEVAKLAGRSADLAWFEAELAKPADPAVAASLATTPEQAAEVYLASLLVIDEQSYMERAYLDELARQLPLPASLKTDLEAKVRSLA</sequence>
<proteinExistence type="predicted"/>
<protein>
    <submittedName>
        <fullName evidence="2">Tellurite resistance TerB family protein</fullName>
    </submittedName>
</protein>
<comment type="caution">
    <text evidence="2">The sequence shown here is derived from an EMBL/GenBank/DDBJ whole genome shotgun (WGS) entry which is preliminary data.</text>
</comment>
<dbReference type="RefSeq" id="WP_130040066.1">
    <property type="nucleotide sequence ID" value="NZ_JACCEV010000003.1"/>
</dbReference>